<comment type="subcellular location">
    <subcellularLocation>
        <location evidence="1">Cell membrane</location>
        <topology evidence="1">Multi-pass membrane protein</topology>
    </subcellularLocation>
</comment>
<dbReference type="Proteomes" id="UP000680706">
    <property type="component" value="Chromosome"/>
</dbReference>
<dbReference type="InterPro" id="IPR000522">
    <property type="entry name" value="ABC_transptr_permease_BtuC"/>
</dbReference>
<dbReference type="Pfam" id="PF01032">
    <property type="entry name" value="FecCD"/>
    <property type="match status" value="1"/>
</dbReference>
<dbReference type="SUPFAM" id="SSF81345">
    <property type="entry name" value="ABC transporter involved in vitamin B12 uptake, BtuC"/>
    <property type="match status" value="1"/>
</dbReference>
<dbReference type="CDD" id="cd06550">
    <property type="entry name" value="TM_ABC_iron-siderophores_like"/>
    <property type="match status" value="1"/>
</dbReference>
<dbReference type="EMBL" id="CP074126">
    <property type="protein sequence ID" value="QUS57153.1"/>
    <property type="molecule type" value="Genomic_DNA"/>
</dbReference>
<evidence type="ECO:0000313" key="10">
    <source>
        <dbReference type="Proteomes" id="UP000680706"/>
    </source>
</evidence>
<sequence length="329" mass="34152">MPLTAMYWSLMGMALFAGAALSLATGGRQDIGFDQILSALSAQLDEQSLSIIWDIRAPRTLIAALIGANLGLAGLLLQATTRNPLSSPSILGINQGAALGIAIGLVFPSLVIFNIDTMAVLGAAFAGGLTLTLAGGLKGTLSALRLILSGVAISAFAVALVRFTFTLDDELANSIIQWTAGDIVDVRWKQIPPLLAWCLAGGVMTFFMSHKLNLMALGEAASKGLGSDPRFTLLFGILLAAILTGVSVSVAGPVMFVGLIIPHLCRAGFGTDHRVLVPAVMLCGATLMLVADGVSKLINFPEETAVGVVSALIGAPYFLYLTITAKEID</sequence>
<keyword evidence="5 8" id="KW-0812">Transmembrane</keyword>
<gene>
    <name evidence="9" type="ORF">KGB56_07115</name>
</gene>
<evidence type="ECO:0000256" key="7">
    <source>
        <dbReference type="ARBA" id="ARBA00023136"/>
    </source>
</evidence>
<feature type="transmembrane region" description="Helical" evidence="8">
    <location>
        <begin position="304"/>
        <end position="323"/>
    </location>
</feature>
<evidence type="ECO:0000313" key="9">
    <source>
        <dbReference type="EMBL" id="QUS57153.1"/>
    </source>
</evidence>
<accession>A0ABX8AQ11</accession>
<organism evidence="9 10">
    <name type="scientific">Pseudovibrio brasiliensis</name>
    <dbReference type="NCBI Taxonomy" id="1898042"/>
    <lineage>
        <taxon>Bacteria</taxon>
        <taxon>Pseudomonadati</taxon>
        <taxon>Pseudomonadota</taxon>
        <taxon>Alphaproteobacteria</taxon>
        <taxon>Hyphomicrobiales</taxon>
        <taxon>Stappiaceae</taxon>
        <taxon>Pseudovibrio</taxon>
    </lineage>
</organism>
<evidence type="ECO:0000256" key="2">
    <source>
        <dbReference type="ARBA" id="ARBA00007935"/>
    </source>
</evidence>
<evidence type="ECO:0000256" key="6">
    <source>
        <dbReference type="ARBA" id="ARBA00022989"/>
    </source>
</evidence>
<feature type="transmembrane region" description="Helical" evidence="8">
    <location>
        <begin position="194"/>
        <end position="212"/>
    </location>
</feature>
<keyword evidence="3" id="KW-0813">Transport</keyword>
<dbReference type="InterPro" id="IPR037294">
    <property type="entry name" value="ABC_BtuC-like"/>
</dbReference>
<keyword evidence="7 8" id="KW-0472">Membrane</keyword>
<dbReference type="PANTHER" id="PTHR30472:SF25">
    <property type="entry name" value="ABC TRANSPORTER PERMEASE PROTEIN MJ0876-RELATED"/>
    <property type="match status" value="1"/>
</dbReference>
<protein>
    <submittedName>
        <fullName evidence="9">Iron ABC transporter permease</fullName>
    </submittedName>
</protein>
<feature type="transmembrane region" description="Helical" evidence="8">
    <location>
        <begin position="233"/>
        <end position="261"/>
    </location>
</feature>
<evidence type="ECO:0000256" key="8">
    <source>
        <dbReference type="SAM" id="Phobius"/>
    </source>
</evidence>
<feature type="transmembrane region" description="Helical" evidence="8">
    <location>
        <begin position="119"/>
        <end position="137"/>
    </location>
</feature>
<keyword evidence="6 8" id="KW-1133">Transmembrane helix</keyword>
<feature type="transmembrane region" description="Helical" evidence="8">
    <location>
        <begin position="144"/>
        <end position="165"/>
    </location>
</feature>
<dbReference type="Gene3D" id="1.10.3470.10">
    <property type="entry name" value="ABC transporter involved in vitamin B12 uptake, BtuC"/>
    <property type="match status" value="1"/>
</dbReference>
<feature type="transmembrane region" description="Helical" evidence="8">
    <location>
        <begin position="57"/>
        <end position="77"/>
    </location>
</feature>
<evidence type="ECO:0000256" key="1">
    <source>
        <dbReference type="ARBA" id="ARBA00004651"/>
    </source>
</evidence>
<dbReference type="PANTHER" id="PTHR30472">
    <property type="entry name" value="FERRIC ENTEROBACTIN TRANSPORT SYSTEM PERMEASE PROTEIN"/>
    <property type="match status" value="1"/>
</dbReference>
<proteinExistence type="inferred from homology"/>
<feature type="transmembrane region" description="Helical" evidence="8">
    <location>
        <begin position="273"/>
        <end position="292"/>
    </location>
</feature>
<evidence type="ECO:0000256" key="3">
    <source>
        <dbReference type="ARBA" id="ARBA00022448"/>
    </source>
</evidence>
<reference evidence="9 10" key="1">
    <citation type="journal article" date="2021" name="Angew. Chem. Int. Ed. Engl.">
        <title>A novel family of nonribosomal peptides modulate collective behavior in Pseudovibrio bacteria isolated from marine sponges.</title>
        <authorList>
            <person name="Ioca L.P."/>
            <person name="Dai Y."/>
            <person name="Kunakom S."/>
            <person name="Diaz-Espinosa J."/>
            <person name="Krunic A."/>
            <person name="Crnkovic C.M."/>
            <person name="Orjala J."/>
            <person name="Sanchez L.M."/>
            <person name="Ferreira A.G."/>
            <person name="Berlinck R.G.S."/>
            <person name="Eustaquio A.S."/>
        </authorList>
    </citation>
    <scope>NUCLEOTIDE SEQUENCE [LARGE SCALE GENOMIC DNA]</scope>
    <source>
        <strain evidence="9 10">Ab134</strain>
    </source>
</reference>
<evidence type="ECO:0000256" key="5">
    <source>
        <dbReference type="ARBA" id="ARBA00022692"/>
    </source>
</evidence>
<keyword evidence="10" id="KW-1185">Reference proteome</keyword>
<comment type="similarity">
    <text evidence="2">Belongs to the binding-protein-dependent transport system permease family. FecCD subfamily.</text>
</comment>
<feature type="transmembrane region" description="Helical" evidence="8">
    <location>
        <begin position="89"/>
        <end position="113"/>
    </location>
</feature>
<evidence type="ECO:0000256" key="4">
    <source>
        <dbReference type="ARBA" id="ARBA00022475"/>
    </source>
</evidence>
<keyword evidence="4" id="KW-1003">Cell membrane</keyword>
<name>A0ABX8AQ11_9HYPH</name>